<keyword evidence="3" id="KW-0472">Membrane</keyword>
<keyword evidence="3" id="KW-0812">Transmembrane</keyword>
<dbReference type="InterPro" id="IPR050327">
    <property type="entry name" value="Proton-linked_MCT"/>
</dbReference>
<feature type="transmembrane region" description="Helical" evidence="3">
    <location>
        <begin position="558"/>
        <end position="578"/>
    </location>
</feature>
<dbReference type="Pfam" id="PF07690">
    <property type="entry name" value="MFS_1"/>
    <property type="match status" value="2"/>
</dbReference>
<dbReference type="InterPro" id="IPR036259">
    <property type="entry name" value="MFS_trans_sf"/>
</dbReference>
<feature type="transmembrane region" description="Helical" evidence="3">
    <location>
        <begin position="141"/>
        <end position="165"/>
    </location>
</feature>
<accession>A0A433U8G6</accession>
<feature type="transmembrane region" description="Helical" evidence="3">
    <location>
        <begin position="394"/>
        <end position="419"/>
    </location>
</feature>
<dbReference type="PROSITE" id="PS50850">
    <property type="entry name" value="MFS"/>
    <property type="match status" value="1"/>
</dbReference>
<reference evidence="5 6" key="1">
    <citation type="submission" date="2019-01" db="EMBL/GenBank/DDBJ databases">
        <title>A draft genome assembly of the solar-powered sea slug Elysia chlorotica.</title>
        <authorList>
            <person name="Cai H."/>
            <person name="Li Q."/>
            <person name="Fang X."/>
            <person name="Li J."/>
            <person name="Curtis N.E."/>
            <person name="Altenburger A."/>
            <person name="Shibata T."/>
            <person name="Feng M."/>
            <person name="Maeda T."/>
            <person name="Schwartz J.A."/>
            <person name="Shigenobu S."/>
            <person name="Lundholm N."/>
            <person name="Nishiyama T."/>
            <person name="Yang H."/>
            <person name="Hasebe M."/>
            <person name="Li S."/>
            <person name="Pierce S.K."/>
            <person name="Wang J."/>
        </authorList>
    </citation>
    <scope>NUCLEOTIDE SEQUENCE [LARGE SCALE GENOMIC DNA]</scope>
    <source>
        <strain evidence="5">EC2010</strain>
        <tissue evidence="5">Whole organism of an adult</tissue>
    </source>
</reference>
<evidence type="ECO:0000256" key="1">
    <source>
        <dbReference type="ARBA" id="ARBA00004141"/>
    </source>
</evidence>
<dbReference type="Gene3D" id="1.20.1250.20">
    <property type="entry name" value="MFS general substrate transporter like domains"/>
    <property type="match status" value="2"/>
</dbReference>
<gene>
    <name evidence="5" type="ORF">EGW08_002144</name>
</gene>
<feature type="transmembrane region" description="Helical" evidence="3">
    <location>
        <begin position="109"/>
        <end position="129"/>
    </location>
</feature>
<dbReference type="GO" id="GO:0008028">
    <property type="term" value="F:monocarboxylic acid transmembrane transporter activity"/>
    <property type="evidence" value="ECO:0007669"/>
    <property type="project" value="TreeGrafter"/>
</dbReference>
<evidence type="ECO:0000313" key="5">
    <source>
        <dbReference type="EMBL" id="RUS90102.1"/>
    </source>
</evidence>
<keyword evidence="6" id="KW-1185">Reference proteome</keyword>
<dbReference type="EMBL" id="RQTK01000040">
    <property type="protein sequence ID" value="RUS90102.1"/>
    <property type="molecule type" value="Genomic_DNA"/>
</dbReference>
<comment type="subcellular location">
    <subcellularLocation>
        <location evidence="1">Membrane</location>
        <topology evidence="1">Multi-pass membrane protein</topology>
    </subcellularLocation>
</comment>
<dbReference type="PANTHER" id="PTHR11360:SF303">
    <property type="entry name" value="MAJOR FACILITATOR SUPERFAMILY (MFS) PROFILE DOMAIN-CONTAINING PROTEIN"/>
    <property type="match status" value="1"/>
</dbReference>
<feature type="transmembrane region" description="Helical" evidence="3">
    <location>
        <begin position="171"/>
        <end position="192"/>
    </location>
</feature>
<feature type="transmembrane region" description="Helical" evidence="3">
    <location>
        <begin position="84"/>
        <end position="103"/>
    </location>
</feature>
<protein>
    <recommendedName>
        <fullName evidence="4">Major facilitator superfamily (MFS) profile domain-containing protein</fullName>
    </recommendedName>
</protein>
<feature type="transmembrane region" description="Helical" evidence="3">
    <location>
        <begin position="526"/>
        <end position="546"/>
    </location>
</feature>
<feature type="transmembrane region" description="Helical" evidence="3">
    <location>
        <begin position="51"/>
        <end position="72"/>
    </location>
</feature>
<dbReference type="OrthoDB" id="6499973at2759"/>
<comment type="caution">
    <text evidence="5">The sequence shown here is derived from an EMBL/GenBank/DDBJ whole genome shotgun (WGS) entry which is preliminary data.</text>
</comment>
<proteinExistence type="predicted"/>
<feature type="region of interest" description="Disordered" evidence="2">
    <location>
        <begin position="266"/>
        <end position="301"/>
    </location>
</feature>
<dbReference type="Proteomes" id="UP000271974">
    <property type="component" value="Unassembled WGS sequence"/>
</dbReference>
<dbReference type="AlphaFoldDB" id="A0A433U8G6"/>
<organism evidence="5 6">
    <name type="scientific">Elysia chlorotica</name>
    <name type="common">Eastern emerald elysia</name>
    <name type="synonym">Sea slug</name>
    <dbReference type="NCBI Taxonomy" id="188477"/>
    <lineage>
        <taxon>Eukaryota</taxon>
        <taxon>Metazoa</taxon>
        <taxon>Spiralia</taxon>
        <taxon>Lophotrochozoa</taxon>
        <taxon>Mollusca</taxon>
        <taxon>Gastropoda</taxon>
        <taxon>Heterobranchia</taxon>
        <taxon>Euthyneura</taxon>
        <taxon>Panpulmonata</taxon>
        <taxon>Sacoglossa</taxon>
        <taxon>Placobranchoidea</taxon>
        <taxon>Plakobranchidae</taxon>
        <taxon>Elysia</taxon>
    </lineage>
</organism>
<evidence type="ECO:0000256" key="2">
    <source>
        <dbReference type="SAM" id="MobiDB-lite"/>
    </source>
</evidence>
<feature type="transmembrane region" description="Helical" evidence="3">
    <location>
        <begin position="439"/>
        <end position="461"/>
    </location>
</feature>
<dbReference type="PANTHER" id="PTHR11360">
    <property type="entry name" value="MONOCARBOXYLATE TRANSPORTER"/>
    <property type="match status" value="1"/>
</dbReference>
<evidence type="ECO:0000313" key="6">
    <source>
        <dbReference type="Proteomes" id="UP000271974"/>
    </source>
</evidence>
<name>A0A433U8G6_ELYCH</name>
<evidence type="ECO:0000256" key="3">
    <source>
        <dbReference type="SAM" id="Phobius"/>
    </source>
</evidence>
<dbReference type="InterPro" id="IPR020846">
    <property type="entry name" value="MFS_dom"/>
</dbReference>
<feature type="domain" description="Major facilitator superfamily (MFS) profile" evidence="4">
    <location>
        <begin position="401"/>
        <end position="589"/>
    </location>
</feature>
<feature type="transmembrane region" description="Helical" evidence="3">
    <location>
        <begin position="493"/>
        <end position="514"/>
    </location>
</feature>
<dbReference type="GO" id="GO:0016020">
    <property type="term" value="C:membrane"/>
    <property type="evidence" value="ECO:0007669"/>
    <property type="project" value="UniProtKB-SubCell"/>
</dbReference>
<dbReference type="InterPro" id="IPR011701">
    <property type="entry name" value="MFS"/>
</dbReference>
<sequence length="589" mass="64293">MTFVKDSKMEGGLRGLVIVFSAFMVQVLAFGNYACVGIFTVHFLEEFEGNAVGVSLISSIHFAVLLGFGPVTSFLMGLLSARKLCVVGAALVTIGIFCTPILVYLPAMYIFFGVFAGLGGCLIYLPSHVLSGLYYDKYRSLAVGVATAGQGMASILMPPVVGLLIEKFTWRGSLIILAGIDLHLFIFAILMIPPPDEKTAEQFKKLSQEENVDANTHGGENGSVFVSADALGKPDGASENRFLFDKVDVKCKYQPLWEAGRGDQSKCELVDCPDTPKSPSRRRLSSSSSVGTPRLERRPSKRLSAYLEGKIHRRQIPDDDISNIFIPSYYSWLPSYQANGVAATPIEEDINDAESGRLAEQNALVSREDRSGSRDLLAPTNQHRTVMDETKKHLAVLLNFNFIVYFISTLLWGMTTTLFVTFGPDFFVMKGHSDIDSAFVFTFYGVGQFFGCIFVSILGSFVGRRRMLLFIVANVLTGLLMGVVPFFSSFTEMAVMLVALGLVYGGILGLYMIVMVDIVGTEDMDIGLGYIMLGSGIGCFIGPPIGGAMMKAYGNYDLALYMSGVVTVLAGLIMLLVYNPCRHRKGEKQ</sequence>
<evidence type="ECO:0000259" key="4">
    <source>
        <dbReference type="PROSITE" id="PS50850"/>
    </source>
</evidence>
<feature type="transmembrane region" description="Helical" evidence="3">
    <location>
        <begin position="468"/>
        <end position="487"/>
    </location>
</feature>
<feature type="transmembrane region" description="Helical" evidence="3">
    <location>
        <begin position="12"/>
        <end position="39"/>
    </location>
</feature>
<dbReference type="SUPFAM" id="SSF103473">
    <property type="entry name" value="MFS general substrate transporter"/>
    <property type="match status" value="1"/>
</dbReference>
<keyword evidence="3" id="KW-1133">Transmembrane helix</keyword>